<dbReference type="Proteomes" id="UP000239772">
    <property type="component" value="Unassembled WGS sequence"/>
</dbReference>
<dbReference type="RefSeq" id="WP_106336057.1">
    <property type="nucleotide sequence ID" value="NZ_PVZS01000006.1"/>
</dbReference>
<name>A0A2T1HVY0_9HYPH</name>
<proteinExistence type="predicted"/>
<dbReference type="AlphaFoldDB" id="A0A2T1HVY0"/>
<comment type="caution">
    <text evidence="1">The sequence shown here is derived from an EMBL/GenBank/DDBJ whole genome shotgun (WGS) entry which is preliminary data.</text>
</comment>
<keyword evidence="2" id="KW-1185">Reference proteome</keyword>
<protein>
    <submittedName>
        <fullName evidence="1">Uncharacterized protein</fullName>
    </submittedName>
</protein>
<dbReference type="OrthoDB" id="7982798at2"/>
<evidence type="ECO:0000313" key="1">
    <source>
        <dbReference type="EMBL" id="PSC05813.1"/>
    </source>
</evidence>
<dbReference type="EMBL" id="PVZS01000006">
    <property type="protein sequence ID" value="PSC05813.1"/>
    <property type="molecule type" value="Genomic_DNA"/>
</dbReference>
<reference evidence="2" key="1">
    <citation type="submission" date="2018-03" db="EMBL/GenBank/DDBJ databases">
        <authorList>
            <person name="Sun L."/>
            <person name="Liu H."/>
            <person name="Chen W."/>
            <person name="Huang K."/>
            <person name="Liu W."/>
            <person name="Gao X."/>
        </authorList>
    </citation>
    <scope>NUCLEOTIDE SEQUENCE [LARGE SCALE GENOMIC DNA]</scope>
    <source>
        <strain evidence="2">SH9</strain>
    </source>
</reference>
<evidence type="ECO:0000313" key="2">
    <source>
        <dbReference type="Proteomes" id="UP000239772"/>
    </source>
</evidence>
<sequence length="242" mass="27094">MASTFREERNAKARERLARSLPSLFPPEVIAHAHARPLIPPTPRLAIESYWRHHPIRADRLARALATRAGHPQGWTWRLGSDKASGLPLTFRTPPAPFREAARTLGPGHCRVCGGPVFRLGWHRDLWGDGVLNRRAEWHAGCVTAWKLWTAPSDFVAPLAKLQQRRCAASGKRLLKTAEVDHRTPLFRVWRDFRDAPWPDLLGYWGAPNLQVINRAAHVEKCGDEAAERSAFGRGADDAPAA</sequence>
<accession>A0A2T1HVY0</accession>
<gene>
    <name evidence="1" type="ORF">SLNSH_07505</name>
</gene>
<organism evidence="1 2">
    <name type="scientific">Alsobacter soli</name>
    <dbReference type="NCBI Taxonomy" id="2109933"/>
    <lineage>
        <taxon>Bacteria</taxon>
        <taxon>Pseudomonadati</taxon>
        <taxon>Pseudomonadota</taxon>
        <taxon>Alphaproteobacteria</taxon>
        <taxon>Hyphomicrobiales</taxon>
        <taxon>Alsobacteraceae</taxon>
        <taxon>Alsobacter</taxon>
    </lineage>
</organism>